<comment type="caution">
    <text evidence="3">The sequence shown here is derived from an EMBL/GenBank/DDBJ whole genome shotgun (WGS) entry which is preliminary data.</text>
</comment>
<evidence type="ECO:0000313" key="3">
    <source>
        <dbReference type="EMBL" id="KAJ3744882.1"/>
    </source>
</evidence>
<keyword evidence="2" id="KW-0732">Signal</keyword>
<gene>
    <name evidence="3" type="ORF">DFH05DRAFT_1459817</name>
</gene>
<proteinExistence type="predicted"/>
<evidence type="ECO:0000256" key="1">
    <source>
        <dbReference type="SAM" id="MobiDB-lite"/>
    </source>
</evidence>
<feature type="chain" id="PRO_5040725651" evidence="2">
    <location>
        <begin position="19"/>
        <end position="210"/>
    </location>
</feature>
<feature type="compositionally biased region" description="Low complexity" evidence="1">
    <location>
        <begin position="44"/>
        <end position="62"/>
    </location>
</feature>
<dbReference type="AlphaFoldDB" id="A0A9W8P1C2"/>
<evidence type="ECO:0000256" key="2">
    <source>
        <dbReference type="SAM" id="SignalP"/>
    </source>
</evidence>
<dbReference type="EMBL" id="JANVFU010000006">
    <property type="protein sequence ID" value="KAJ3744882.1"/>
    <property type="molecule type" value="Genomic_DNA"/>
</dbReference>
<reference evidence="3 4" key="1">
    <citation type="journal article" date="2023" name="Proc. Natl. Acad. Sci. U.S.A.">
        <title>A global phylogenomic analysis of the shiitake genus Lentinula.</title>
        <authorList>
            <person name="Sierra-Patev S."/>
            <person name="Min B."/>
            <person name="Naranjo-Ortiz M."/>
            <person name="Looney B."/>
            <person name="Konkel Z."/>
            <person name="Slot J.C."/>
            <person name="Sakamoto Y."/>
            <person name="Steenwyk J.L."/>
            <person name="Rokas A."/>
            <person name="Carro J."/>
            <person name="Camarero S."/>
            <person name="Ferreira P."/>
            <person name="Molpeceres G."/>
            <person name="Ruiz-Duenas F.J."/>
            <person name="Serrano A."/>
            <person name="Henrissat B."/>
            <person name="Drula E."/>
            <person name="Hughes K.W."/>
            <person name="Mata J.L."/>
            <person name="Ishikawa N.K."/>
            <person name="Vargas-Isla R."/>
            <person name="Ushijima S."/>
            <person name="Smith C.A."/>
            <person name="Donoghue J."/>
            <person name="Ahrendt S."/>
            <person name="Andreopoulos W."/>
            <person name="He G."/>
            <person name="LaButti K."/>
            <person name="Lipzen A."/>
            <person name="Ng V."/>
            <person name="Riley R."/>
            <person name="Sandor L."/>
            <person name="Barry K."/>
            <person name="Martinez A.T."/>
            <person name="Xiao Y."/>
            <person name="Gibbons J.G."/>
            <person name="Terashima K."/>
            <person name="Grigoriev I.V."/>
            <person name="Hibbett D."/>
        </authorList>
    </citation>
    <scope>NUCLEOTIDE SEQUENCE [LARGE SCALE GENOMIC DNA]</scope>
    <source>
        <strain evidence="3 4">TFB7810</strain>
    </source>
</reference>
<feature type="region of interest" description="Disordered" evidence="1">
    <location>
        <begin position="27"/>
        <end position="63"/>
    </location>
</feature>
<feature type="region of interest" description="Disordered" evidence="1">
    <location>
        <begin position="172"/>
        <end position="210"/>
    </location>
</feature>
<evidence type="ECO:0000313" key="4">
    <source>
        <dbReference type="Proteomes" id="UP001142393"/>
    </source>
</evidence>
<accession>A0A9W8P1C2</accession>
<feature type="signal peptide" evidence="2">
    <location>
        <begin position="1"/>
        <end position="18"/>
    </location>
</feature>
<protein>
    <submittedName>
        <fullName evidence="3">Uncharacterized protein</fullName>
    </submittedName>
</protein>
<organism evidence="3 4">
    <name type="scientific">Lentinula detonsa</name>
    <dbReference type="NCBI Taxonomy" id="2804962"/>
    <lineage>
        <taxon>Eukaryota</taxon>
        <taxon>Fungi</taxon>
        <taxon>Dikarya</taxon>
        <taxon>Basidiomycota</taxon>
        <taxon>Agaricomycotina</taxon>
        <taxon>Agaricomycetes</taxon>
        <taxon>Agaricomycetidae</taxon>
        <taxon>Agaricales</taxon>
        <taxon>Marasmiineae</taxon>
        <taxon>Omphalotaceae</taxon>
        <taxon>Lentinula</taxon>
    </lineage>
</organism>
<sequence>MRFYAVLLISSLLATVLAAPHAQLNHDSDTATSLGRRGSTFSKSSPTQAAAQSPAQPSAESETFPQIELDEKAIGKDVLDNHDYQFFDYTLAQYNGEKDLIFRDFGNLRDIDSFKTQIEKSKKEGLYIASGVFYDPRKSRLPTSMAKLAPMKSMKSEKHSSFVIILRKNRLIQPGSDDGQPSRPGPEGQPRPDSGLYFPGLSGAKSWYNP</sequence>
<dbReference type="Proteomes" id="UP001142393">
    <property type="component" value="Unassembled WGS sequence"/>
</dbReference>
<keyword evidence="4" id="KW-1185">Reference proteome</keyword>
<name>A0A9W8P1C2_9AGAR</name>